<keyword evidence="3" id="KW-1185">Reference proteome</keyword>
<proteinExistence type="predicted"/>
<feature type="region of interest" description="Disordered" evidence="1">
    <location>
        <begin position="1"/>
        <end position="24"/>
    </location>
</feature>
<organism evidence="2 3">
    <name type="scientific">Aeriscardovia aeriphila</name>
    <dbReference type="NCBI Taxonomy" id="218139"/>
    <lineage>
        <taxon>Bacteria</taxon>
        <taxon>Bacillati</taxon>
        <taxon>Actinomycetota</taxon>
        <taxon>Actinomycetes</taxon>
        <taxon>Bifidobacteriales</taxon>
        <taxon>Bifidobacteriaceae</taxon>
        <taxon>Aeriscardovia</taxon>
    </lineage>
</organism>
<feature type="compositionally biased region" description="Basic and acidic residues" evidence="1">
    <location>
        <begin position="12"/>
        <end position="21"/>
    </location>
</feature>
<gene>
    <name evidence="2" type="ORF">AEAE_1009</name>
</gene>
<dbReference type="AlphaFoldDB" id="A0A261FBI9"/>
<evidence type="ECO:0000256" key="1">
    <source>
        <dbReference type="SAM" id="MobiDB-lite"/>
    </source>
</evidence>
<reference evidence="2 3" key="1">
    <citation type="journal article" date="2017" name="BMC Genomics">
        <title>Comparative genomic and phylogenomic analyses of the Bifidobacteriaceae family.</title>
        <authorList>
            <person name="Lugli G.A."/>
            <person name="Milani C."/>
            <person name="Turroni F."/>
            <person name="Duranti S."/>
            <person name="Mancabelli L."/>
            <person name="Mangifesta M."/>
            <person name="Ferrario C."/>
            <person name="Modesto M."/>
            <person name="Mattarelli P."/>
            <person name="Jiri K."/>
            <person name="van Sinderen D."/>
            <person name="Ventura M."/>
        </authorList>
    </citation>
    <scope>NUCLEOTIDE SEQUENCE [LARGE SCALE GENOMIC DNA]</scope>
    <source>
        <strain evidence="2 3">LMG 21773</strain>
    </source>
</reference>
<dbReference type="EMBL" id="MWWU01000002">
    <property type="protein sequence ID" value="OZG56521.1"/>
    <property type="molecule type" value="Genomic_DNA"/>
</dbReference>
<comment type="caution">
    <text evidence="2">The sequence shown here is derived from an EMBL/GenBank/DDBJ whole genome shotgun (WGS) entry which is preliminary data.</text>
</comment>
<evidence type="ECO:0000313" key="2">
    <source>
        <dbReference type="EMBL" id="OZG56521.1"/>
    </source>
</evidence>
<accession>A0A261FBI9</accession>
<dbReference type="RefSeq" id="WP_094690033.1">
    <property type="nucleotide sequence ID" value="NZ_JACBYZ010000001.1"/>
</dbReference>
<dbReference type="Proteomes" id="UP000228976">
    <property type="component" value="Unassembled WGS sequence"/>
</dbReference>
<feature type="compositionally biased region" description="Polar residues" evidence="1">
    <location>
        <begin position="1"/>
        <end position="11"/>
    </location>
</feature>
<sequence length="67" mass="7658">MTASIRETITNKPHDKEEKTGKQPPTELIEQLLNKDFAQTILNEPAVTVALKINELKQKVETERKTQ</sequence>
<evidence type="ECO:0000313" key="3">
    <source>
        <dbReference type="Proteomes" id="UP000228976"/>
    </source>
</evidence>
<protein>
    <submittedName>
        <fullName evidence="2">Uncharacterized protein</fullName>
    </submittedName>
</protein>
<name>A0A261FBI9_9BIFI</name>